<reference evidence="4" key="1">
    <citation type="submission" date="2018-06" db="EMBL/GenBank/DDBJ databases">
        <title>Whole genome sequencing of four bacterial strains from South Shetland trench revealing bio-synthetic gene clusters.</title>
        <authorList>
            <person name="Abdel-Mageed W.M."/>
            <person name="Lehri B."/>
            <person name="Jarmusch S."/>
            <person name="Miranda K."/>
            <person name="Goodfellow M."/>
            <person name="Jaspars M."/>
            <person name="Karlyshev A.V."/>
        </authorList>
    </citation>
    <scope>NUCLEOTIDE SEQUENCE [LARGE SCALE GENOMIC DNA]</scope>
    <source>
        <strain evidence="4">SST4</strain>
    </source>
</reference>
<dbReference type="EMBL" id="QNTU01000032">
    <property type="protein sequence ID" value="RBI64998.1"/>
    <property type="molecule type" value="Genomic_DNA"/>
</dbReference>
<keyword evidence="2" id="KW-0472">Membrane</keyword>
<feature type="transmembrane region" description="Helical" evidence="2">
    <location>
        <begin position="6"/>
        <end position="31"/>
    </location>
</feature>
<accession>A0A365THT4</accession>
<dbReference type="AlphaFoldDB" id="A0A365THT4"/>
<evidence type="ECO:0000256" key="2">
    <source>
        <dbReference type="SAM" id="Phobius"/>
    </source>
</evidence>
<comment type="caution">
    <text evidence="3">The sequence shown here is derived from an EMBL/GenBank/DDBJ whole genome shotgun (WGS) entry which is preliminary data.</text>
</comment>
<keyword evidence="4" id="KW-1185">Reference proteome</keyword>
<keyword evidence="2" id="KW-0812">Transmembrane</keyword>
<gene>
    <name evidence="3" type="ORF">DQ400_19810</name>
</gene>
<evidence type="ECO:0000256" key="1">
    <source>
        <dbReference type="SAM" id="MobiDB-lite"/>
    </source>
</evidence>
<name>A0A365THT4_9GAMM</name>
<organism evidence="3 4">
    <name type="scientific">Vreelandella sulfidaeris</name>
    <dbReference type="NCBI Taxonomy" id="115553"/>
    <lineage>
        <taxon>Bacteria</taxon>
        <taxon>Pseudomonadati</taxon>
        <taxon>Pseudomonadota</taxon>
        <taxon>Gammaproteobacteria</taxon>
        <taxon>Oceanospirillales</taxon>
        <taxon>Halomonadaceae</taxon>
        <taxon>Vreelandella</taxon>
    </lineage>
</organism>
<proteinExistence type="predicted"/>
<keyword evidence="2" id="KW-1133">Transmembrane helix</keyword>
<dbReference type="Proteomes" id="UP000252204">
    <property type="component" value="Unassembled WGS sequence"/>
</dbReference>
<evidence type="ECO:0000313" key="3">
    <source>
        <dbReference type="EMBL" id="RBI64998.1"/>
    </source>
</evidence>
<protein>
    <submittedName>
        <fullName evidence="3">Uncharacterized protein</fullName>
    </submittedName>
</protein>
<evidence type="ECO:0000313" key="4">
    <source>
        <dbReference type="Proteomes" id="UP000252204"/>
    </source>
</evidence>
<sequence>MKVTATLIMQVATVFVLVAMGMPMALLHILAGRRLNANHSSMRTRLAHAGEYQTRQEKQQQDQIAKAVAKPMEHIKQPG</sequence>
<feature type="region of interest" description="Disordered" evidence="1">
    <location>
        <begin position="51"/>
        <end position="79"/>
    </location>
</feature>